<keyword evidence="3" id="KW-1185">Reference proteome</keyword>
<organism evidence="2 3">
    <name type="scientific">Gossypium stocksii</name>
    <dbReference type="NCBI Taxonomy" id="47602"/>
    <lineage>
        <taxon>Eukaryota</taxon>
        <taxon>Viridiplantae</taxon>
        <taxon>Streptophyta</taxon>
        <taxon>Embryophyta</taxon>
        <taxon>Tracheophyta</taxon>
        <taxon>Spermatophyta</taxon>
        <taxon>Magnoliopsida</taxon>
        <taxon>eudicotyledons</taxon>
        <taxon>Gunneridae</taxon>
        <taxon>Pentapetalae</taxon>
        <taxon>rosids</taxon>
        <taxon>malvids</taxon>
        <taxon>Malvales</taxon>
        <taxon>Malvaceae</taxon>
        <taxon>Malvoideae</taxon>
        <taxon>Gossypium</taxon>
    </lineage>
</organism>
<evidence type="ECO:0000256" key="1">
    <source>
        <dbReference type="SAM" id="MobiDB-lite"/>
    </source>
</evidence>
<proteinExistence type="predicted"/>
<dbReference type="EMBL" id="JAIQCV010000011">
    <property type="protein sequence ID" value="KAH1047532.1"/>
    <property type="molecule type" value="Genomic_DNA"/>
</dbReference>
<accession>A0A9D3ULM0</accession>
<gene>
    <name evidence="2" type="ORF">J1N35_038316</name>
</gene>
<dbReference type="Proteomes" id="UP000828251">
    <property type="component" value="Unassembled WGS sequence"/>
</dbReference>
<feature type="region of interest" description="Disordered" evidence="1">
    <location>
        <begin position="73"/>
        <end position="135"/>
    </location>
</feature>
<evidence type="ECO:0000313" key="2">
    <source>
        <dbReference type="EMBL" id="KAH1047532.1"/>
    </source>
</evidence>
<evidence type="ECO:0000313" key="3">
    <source>
        <dbReference type="Proteomes" id="UP000828251"/>
    </source>
</evidence>
<protein>
    <submittedName>
        <fullName evidence="2">Uncharacterized protein</fullName>
    </submittedName>
</protein>
<feature type="compositionally biased region" description="Acidic residues" evidence="1">
    <location>
        <begin position="83"/>
        <end position="113"/>
    </location>
</feature>
<reference evidence="2 3" key="1">
    <citation type="journal article" date="2021" name="Plant Biotechnol. J.">
        <title>Multi-omics assisted identification of the key and species-specific regulatory components of drought-tolerant mechanisms in Gossypium stocksii.</title>
        <authorList>
            <person name="Yu D."/>
            <person name="Ke L."/>
            <person name="Zhang D."/>
            <person name="Wu Y."/>
            <person name="Sun Y."/>
            <person name="Mei J."/>
            <person name="Sun J."/>
            <person name="Sun Y."/>
        </authorList>
    </citation>
    <scope>NUCLEOTIDE SEQUENCE [LARGE SCALE GENOMIC DNA]</scope>
    <source>
        <strain evidence="3">cv. E1</strain>
        <tissue evidence="2">Leaf</tissue>
    </source>
</reference>
<name>A0A9D3ULM0_9ROSI</name>
<dbReference type="AlphaFoldDB" id="A0A9D3ULM0"/>
<sequence>MLMLMYGPTPMSLSMPISILTSILTYSSFATSYCYSPIVSQTPTASLFYRGGSSIQPHFRVVEDRRWEARMALHSSMKKGDGDKDESDGGYEDEDESGDKDEYDSRGEDEEYENDHNQVEEPTPLVVYRNSMRTC</sequence>
<comment type="caution">
    <text evidence="2">The sequence shown here is derived from an EMBL/GenBank/DDBJ whole genome shotgun (WGS) entry which is preliminary data.</text>
</comment>